<proteinExistence type="predicted"/>
<dbReference type="Proteomes" id="UP000290975">
    <property type="component" value="Unassembled WGS sequence"/>
</dbReference>
<protein>
    <submittedName>
        <fullName evidence="1">Uncharacterized protein</fullName>
    </submittedName>
</protein>
<accession>A0A401J771</accession>
<gene>
    <name evidence="1" type="ORF">MBESOW_P3737</name>
</gene>
<sequence length="36" mass="4168">MFLETHKKVPMQIILDLHATGDPIHGHQEGRLFHGY</sequence>
<comment type="caution">
    <text evidence="1">The sequence shown here is derived from an EMBL/GenBank/DDBJ whole genome shotgun (WGS) entry which is preliminary data.</text>
</comment>
<evidence type="ECO:0000313" key="2">
    <source>
        <dbReference type="Proteomes" id="UP000290975"/>
    </source>
</evidence>
<name>A0A401J771_SPHXE</name>
<organism evidence="1 2">
    <name type="scientific">Sphingobium xenophagum</name>
    <dbReference type="NCBI Taxonomy" id="121428"/>
    <lineage>
        <taxon>Bacteria</taxon>
        <taxon>Pseudomonadati</taxon>
        <taxon>Pseudomonadota</taxon>
        <taxon>Alphaproteobacteria</taxon>
        <taxon>Sphingomonadales</taxon>
        <taxon>Sphingomonadaceae</taxon>
        <taxon>Sphingobium</taxon>
    </lineage>
</organism>
<dbReference type="EMBL" id="BBQY01000039">
    <property type="protein sequence ID" value="GBH32506.1"/>
    <property type="molecule type" value="Genomic_DNA"/>
</dbReference>
<evidence type="ECO:0000313" key="1">
    <source>
        <dbReference type="EMBL" id="GBH32506.1"/>
    </source>
</evidence>
<reference evidence="1 2" key="1">
    <citation type="submission" date="2014-12" db="EMBL/GenBank/DDBJ databases">
        <title>Whole genome sequencing of Sphingobium xenophagum OW59.</title>
        <authorList>
            <person name="Ohta Y."/>
            <person name="Nishi S."/>
            <person name="Hatada Y."/>
        </authorList>
    </citation>
    <scope>NUCLEOTIDE SEQUENCE [LARGE SCALE GENOMIC DNA]</scope>
    <source>
        <strain evidence="1 2">OW59</strain>
    </source>
</reference>
<dbReference type="AlphaFoldDB" id="A0A401J771"/>
<keyword evidence="2" id="KW-1185">Reference proteome</keyword>